<dbReference type="Pfam" id="PF02801">
    <property type="entry name" value="Ketoacyl-synt_C"/>
    <property type="match status" value="1"/>
</dbReference>
<dbReference type="SUPFAM" id="SSF47336">
    <property type="entry name" value="ACP-like"/>
    <property type="match status" value="1"/>
</dbReference>
<dbReference type="PROSITE" id="PS52004">
    <property type="entry name" value="KS3_2"/>
    <property type="match status" value="1"/>
</dbReference>
<dbReference type="Gene3D" id="3.40.47.10">
    <property type="match status" value="1"/>
</dbReference>
<feature type="region of interest" description="Disordered" evidence="8">
    <location>
        <begin position="904"/>
        <end position="936"/>
    </location>
</feature>
<comment type="cofactor">
    <cofactor evidence="1">
        <name>pantetheine 4'-phosphate</name>
        <dbReference type="ChEBI" id="CHEBI:47942"/>
    </cofactor>
</comment>
<protein>
    <submittedName>
        <fullName evidence="11">Type I polyketide synthase</fullName>
    </submittedName>
</protein>
<feature type="domain" description="Ketosynthase family 3 (KS3)" evidence="10">
    <location>
        <begin position="31"/>
        <end position="457"/>
    </location>
</feature>
<dbReference type="EMBL" id="JBHTGP010000034">
    <property type="protein sequence ID" value="MFD0691932.1"/>
    <property type="molecule type" value="Genomic_DNA"/>
</dbReference>
<organism evidence="11 12">
    <name type="scientific">Actinomadura fibrosa</name>
    <dbReference type="NCBI Taxonomy" id="111802"/>
    <lineage>
        <taxon>Bacteria</taxon>
        <taxon>Bacillati</taxon>
        <taxon>Actinomycetota</taxon>
        <taxon>Actinomycetes</taxon>
        <taxon>Streptosporangiales</taxon>
        <taxon>Thermomonosporaceae</taxon>
        <taxon>Actinomadura</taxon>
    </lineage>
</organism>
<dbReference type="Pfam" id="PF00698">
    <property type="entry name" value="Acyl_transf_1"/>
    <property type="match status" value="1"/>
</dbReference>
<keyword evidence="2" id="KW-0596">Phosphopantetheine</keyword>
<dbReference type="InterPro" id="IPR020841">
    <property type="entry name" value="PKS_Beta-ketoAc_synthase_dom"/>
</dbReference>
<dbReference type="SUPFAM" id="SSF52151">
    <property type="entry name" value="FabD/lysophospholipase-like"/>
    <property type="match status" value="1"/>
</dbReference>
<evidence type="ECO:0000256" key="7">
    <source>
        <dbReference type="ARBA" id="ARBA00023315"/>
    </source>
</evidence>
<dbReference type="SMART" id="SM00827">
    <property type="entry name" value="PKS_AT"/>
    <property type="match status" value="1"/>
</dbReference>
<dbReference type="InterPro" id="IPR009081">
    <property type="entry name" value="PP-bd_ACP"/>
</dbReference>
<evidence type="ECO:0000256" key="6">
    <source>
        <dbReference type="ARBA" id="ARBA00023268"/>
    </source>
</evidence>
<dbReference type="Gene3D" id="3.30.70.3290">
    <property type="match status" value="1"/>
</dbReference>
<evidence type="ECO:0000256" key="5">
    <source>
        <dbReference type="ARBA" id="ARBA00023194"/>
    </source>
</evidence>
<dbReference type="CDD" id="cd00833">
    <property type="entry name" value="PKS"/>
    <property type="match status" value="1"/>
</dbReference>
<keyword evidence="12" id="KW-1185">Reference proteome</keyword>
<dbReference type="Pfam" id="PF00109">
    <property type="entry name" value="ketoacyl-synt"/>
    <property type="match status" value="1"/>
</dbReference>
<evidence type="ECO:0000256" key="1">
    <source>
        <dbReference type="ARBA" id="ARBA00001957"/>
    </source>
</evidence>
<dbReference type="InterPro" id="IPR001227">
    <property type="entry name" value="Ac_transferase_dom_sf"/>
</dbReference>
<evidence type="ECO:0000256" key="4">
    <source>
        <dbReference type="ARBA" id="ARBA00022679"/>
    </source>
</evidence>
<sequence length="1036" mass="107946">MTDDRVVAALRAALVDNERLRRENDRLRRADAPVAVVAAACRLPGGVASPEDLWDLVADGREGLSPFPDDRGWDLGGLFADDPDRPGTSYVRQGGFLRGAGAFDAALFGISPREALAMDPQQRLMLEVSWEAFERAGLAPTSLRGERVGVFTGVMYHDYATALPEVPADLEGFLGTGTSGSVVSGRVSYAFGLEGPALTIDTACSSSLVAVHLAARALRDGECGLALAGGVAVMARPSPFVEFSRQRGLAPDGRCKAFADAADGTGWAEGAAVLLLESLPDALRNGHPVLAVVRGSAVNQDGASNGLTAPNGPSQQRVIRAALDAAGLGPADVDAVEGHGTGTPLGDPIEAQALLATYGRDRPGDRPLWLGSLKSNIGHAQAAAGVAGIIKVVEALRHRVLPATLHVDAPSSQVDWDEGAVRLLTAAREWPDPGRPRRAGVSSFGVSGTNAHVIIEEAPAPDADPEAPAPSLGEWPWELSGATADGLRAQAARLASFVEARPALDPAAVAASLATGRAALAHRAVVVAADRDEALAGLRAVAAGDPARSVVTGVADVAGRTVLVFPGQGAQWSGMGVELAESSTVFADALAEVEAALKPYVDWSLNEELRGPLDRVDVVQPASFAVNVALARLWESVGVRPDAVVGHSQGEIAAAHVAGALSLEDAARVVALRSQAIARGLAGRGGMASVALPADRVAERLRRWDGRIETAAVNGPASVVVAGDAEALAELVDSYEDEGVRVRRVPVDYASHSSHVEGIRDELHTLLDGLAPKPSAVPFFSTVEDAWLDTTRLDAAYWYRNLRGTVRFDAAVRALLGAGFRSFVEVSAHPVLAPEIRDAAGPAAAVTGSLRRGEGGPRTFLLSAAALRVRGGGADWSALLGGRPRVDLPTYAFQHRHYWLESSAPAPASRPTKEPTVDEPAGQEAPPSPLAGLAELPEDERREVLLTFVRTEAAAVLGRPETEALAPADVFFETGFVSLTAVELRDRISAATGLELPAMLLFERATPAELADHLLSELTAPADASEPAGATEPEKG</sequence>
<dbReference type="Pfam" id="PF00550">
    <property type="entry name" value="PP-binding"/>
    <property type="match status" value="1"/>
</dbReference>
<dbReference type="InterPro" id="IPR036736">
    <property type="entry name" value="ACP-like_sf"/>
</dbReference>
<dbReference type="Gene3D" id="3.40.366.10">
    <property type="entry name" value="Malonyl-Coenzyme A Acyl Carrier Protein, domain 2"/>
    <property type="match status" value="1"/>
</dbReference>
<evidence type="ECO:0000256" key="3">
    <source>
        <dbReference type="ARBA" id="ARBA00022553"/>
    </source>
</evidence>
<dbReference type="Proteomes" id="UP001597063">
    <property type="component" value="Unassembled WGS sequence"/>
</dbReference>
<dbReference type="InterPro" id="IPR016039">
    <property type="entry name" value="Thiolase-like"/>
</dbReference>
<evidence type="ECO:0000256" key="8">
    <source>
        <dbReference type="SAM" id="MobiDB-lite"/>
    </source>
</evidence>
<dbReference type="InterPro" id="IPR018201">
    <property type="entry name" value="Ketoacyl_synth_AS"/>
</dbReference>
<name>A0ABW2Y1E9_9ACTN</name>
<dbReference type="InterPro" id="IPR014031">
    <property type="entry name" value="Ketoacyl_synth_C"/>
</dbReference>
<dbReference type="SUPFAM" id="SSF53901">
    <property type="entry name" value="Thiolase-like"/>
    <property type="match status" value="1"/>
</dbReference>
<dbReference type="Pfam" id="PF08990">
    <property type="entry name" value="Docking"/>
    <property type="match status" value="1"/>
</dbReference>
<evidence type="ECO:0000259" key="9">
    <source>
        <dbReference type="PROSITE" id="PS50075"/>
    </source>
</evidence>
<reference evidence="12" key="1">
    <citation type="journal article" date="2019" name="Int. J. Syst. Evol. Microbiol.">
        <title>The Global Catalogue of Microorganisms (GCM) 10K type strain sequencing project: providing services to taxonomists for standard genome sequencing and annotation.</title>
        <authorList>
            <consortium name="The Broad Institute Genomics Platform"/>
            <consortium name="The Broad Institute Genome Sequencing Center for Infectious Disease"/>
            <person name="Wu L."/>
            <person name="Ma J."/>
        </authorList>
    </citation>
    <scope>NUCLEOTIDE SEQUENCE [LARGE SCALE GENOMIC DNA]</scope>
    <source>
        <strain evidence="12">JCM 9371</strain>
    </source>
</reference>
<dbReference type="InterPro" id="IPR014043">
    <property type="entry name" value="Acyl_transferase_dom"/>
</dbReference>
<dbReference type="InterPro" id="IPR014030">
    <property type="entry name" value="Ketoacyl_synth_N"/>
</dbReference>
<dbReference type="InterPro" id="IPR050091">
    <property type="entry name" value="PKS_NRPS_Biosynth_Enz"/>
</dbReference>
<dbReference type="Pfam" id="PF16197">
    <property type="entry name" value="KAsynt_C_assoc"/>
    <property type="match status" value="1"/>
</dbReference>
<feature type="region of interest" description="Disordered" evidence="8">
    <location>
        <begin position="1017"/>
        <end position="1036"/>
    </location>
</feature>
<keyword evidence="4" id="KW-0808">Transferase</keyword>
<dbReference type="PANTHER" id="PTHR43775:SF51">
    <property type="entry name" value="INACTIVE PHENOLPHTHIOCEROL SYNTHESIS POLYKETIDE SYNTHASE TYPE I PKS1-RELATED"/>
    <property type="match status" value="1"/>
</dbReference>
<keyword evidence="6" id="KW-0511">Multifunctional enzyme</keyword>
<dbReference type="PANTHER" id="PTHR43775">
    <property type="entry name" value="FATTY ACID SYNTHASE"/>
    <property type="match status" value="1"/>
</dbReference>
<dbReference type="InterPro" id="IPR016036">
    <property type="entry name" value="Malonyl_transacylase_ACP-bd"/>
</dbReference>
<dbReference type="Gene3D" id="1.10.1200.10">
    <property type="entry name" value="ACP-like"/>
    <property type="match status" value="1"/>
</dbReference>
<dbReference type="PROSITE" id="PS50075">
    <property type="entry name" value="CARRIER"/>
    <property type="match status" value="1"/>
</dbReference>
<dbReference type="InterPro" id="IPR015083">
    <property type="entry name" value="NorB/c/GfsB-D-like_docking"/>
</dbReference>
<dbReference type="InterPro" id="IPR016035">
    <property type="entry name" value="Acyl_Trfase/lysoPLipase"/>
</dbReference>
<dbReference type="RefSeq" id="WP_131760409.1">
    <property type="nucleotide sequence ID" value="NZ_CAACUY010000114.1"/>
</dbReference>
<keyword evidence="3" id="KW-0597">Phosphoprotein</keyword>
<comment type="caution">
    <text evidence="11">The sequence shown here is derived from an EMBL/GenBank/DDBJ whole genome shotgun (WGS) entry which is preliminary data.</text>
</comment>
<evidence type="ECO:0000313" key="11">
    <source>
        <dbReference type="EMBL" id="MFD0691932.1"/>
    </source>
</evidence>
<keyword evidence="7" id="KW-0012">Acyltransferase</keyword>
<dbReference type="InterPro" id="IPR020806">
    <property type="entry name" value="PKS_PP-bd"/>
</dbReference>
<evidence type="ECO:0000256" key="2">
    <source>
        <dbReference type="ARBA" id="ARBA00022450"/>
    </source>
</evidence>
<dbReference type="SUPFAM" id="SSF55048">
    <property type="entry name" value="Probable ACP-binding domain of malonyl-CoA ACP transacylase"/>
    <property type="match status" value="1"/>
</dbReference>
<feature type="domain" description="Carrier" evidence="9">
    <location>
        <begin position="943"/>
        <end position="1018"/>
    </location>
</feature>
<dbReference type="InterPro" id="IPR032821">
    <property type="entry name" value="PKS_assoc"/>
</dbReference>
<evidence type="ECO:0000259" key="10">
    <source>
        <dbReference type="PROSITE" id="PS52004"/>
    </source>
</evidence>
<gene>
    <name evidence="11" type="ORF">ACFQZM_46095</name>
</gene>
<proteinExistence type="predicted"/>
<dbReference type="PROSITE" id="PS00606">
    <property type="entry name" value="KS3_1"/>
    <property type="match status" value="1"/>
</dbReference>
<evidence type="ECO:0000313" key="12">
    <source>
        <dbReference type="Proteomes" id="UP001597063"/>
    </source>
</evidence>
<dbReference type="SMART" id="SM00823">
    <property type="entry name" value="PKS_PP"/>
    <property type="match status" value="1"/>
</dbReference>
<dbReference type="SMART" id="SM00825">
    <property type="entry name" value="PKS_KS"/>
    <property type="match status" value="1"/>
</dbReference>
<accession>A0ABW2Y1E9</accession>
<keyword evidence="5" id="KW-0045">Antibiotic biosynthesis</keyword>